<gene>
    <name evidence="2" type="ORF">ACFFH7_46180</name>
</gene>
<protein>
    <recommendedName>
        <fullName evidence="4">Secreted protein</fullName>
    </recommendedName>
</protein>
<evidence type="ECO:0000313" key="3">
    <source>
        <dbReference type="Proteomes" id="UP001589810"/>
    </source>
</evidence>
<feature type="chain" id="PRO_5046084014" description="Secreted protein" evidence="1">
    <location>
        <begin position="23"/>
        <end position="107"/>
    </location>
</feature>
<dbReference type="Proteomes" id="UP001589810">
    <property type="component" value="Unassembled WGS sequence"/>
</dbReference>
<organism evidence="2 3">
    <name type="scientific">Kutzneria chonburiensis</name>
    <dbReference type="NCBI Taxonomy" id="1483604"/>
    <lineage>
        <taxon>Bacteria</taxon>
        <taxon>Bacillati</taxon>
        <taxon>Actinomycetota</taxon>
        <taxon>Actinomycetes</taxon>
        <taxon>Pseudonocardiales</taxon>
        <taxon>Pseudonocardiaceae</taxon>
        <taxon>Kutzneria</taxon>
    </lineage>
</organism>
<evidence type="ECO:0008006" key="4">
    <source>
        <dbReference type="Google" id="ProtNLM"/>
    </source>
</evidence>
<dbReference type="RefSeq" id="WP_273940443.1">
    <property type="nucleotide sequence ID" value="NZ_CP097263.1"/>
</dbReference>
<name>A0ABV6N8T2_9PSEU</name>
<feature type="signal peptide" evidence="1">
    <location>
        <begin position="1"/>
        <end position="22"/>
    </location>
</feature>
<accession>A0ABV6N8T2</accession>
<keyword evidence="1" id="KW-0732">Signal</keyword>
<sequence>MRKLLLLLVFPLVLASGVTADAATGTVHFVGGSHPDLKNPTTGKCFDTSTPTPGPRVVENNTDTKLTVYLNPTCTADDNSRVVAPGGFYAVSGTWWPIVYIRSIKVG</sequence>
<keyword evidence="3" id="KW-1185">Reference proteome</keyword>
<reference evidence="2 3" key="1">
    <citation type="submission" date="2024-09" db="EMBL/GenBank/DDBJ databases">
        <authorList>
            <person name="Sun Q."/>
            <person name="Mori K."/>
        </authorList>
    </citation>
    <scope>NUCLEOTIDE SEQUENCE [LARGE SCALE GENOMIC DNA]</scope>
    <source>
        <strain evidence="2 3">TBRC 1432</strain>
    </source>
</reference>
<evidence type="ECO:0000256" key="1">
    <source>
        <dbReference type="SAM" id="SignalP"/>
    </source>
</evidence>
<comment type="caution">
    <text evidence="2">The sequence shown here is derived from an EMBL/GenBank/DDBJ whole genome shotgun (WGS) entry which is preliminary data.</text>
</comment>
<proteinExistence type="predicted"/>
<dbReference type="EMBL" id="JBHLUD010000020">
    <property type="protein sequence ID" value="MFC0548968.1"/>
    <property type="molecule type" value="Genomic_DNA"/>
</dbReference>
<evidence type="ECO:0000313" key="2">
    <source>
        <dbReference type="EMBL" id="MFC0548968.1"/>
    </source>
</evidence>